<sequence length="215" mass="25456">MLLAKPAIAENTSENTIKAKSFRQDNPLIWPLMTLFKTSVKSWKIHHLASELQSRGLMHKLDDSPEKDLFKRNFLLMNALYELQEMLLPDQWLQVKSMDIQLFRLTPTNVLLLLDEDQSLRDYYLDWAHYDTSVNVVRQMLEEFWSSYEQYIGANPKRLAHIEALKVMELDINATDREIRRQWRKLALRWHPDRPDGDAAKFRQICEAWQALKAS</sequence>
<dbReference type="InterPro" id="IPR001623">
    <property type="entry name" value="DnaJ_domain"/>
</dbReference>
<dbReference type="EMBL" id="JAKOGG010000018">
    <property type="protein sequence ID" value="MCS4558273.1"/>
    <property type="molecule type" value="Genomic_DNA"/>
</dbReference>
<dbReference type="InterPro" id="IPR036869">
    <property type="entry name" value="J_dom_sf"/>
</dbReference>
<reference evidence="3 4" key="1">
    <citation type="submission" date="2022-02" db="EMBL/GenBank/DDBJ databases">
        <authorList>
            <person name="Zhuang L."/>
        </authorList>
    </citation>
    <scope>NUCLEOTIDE SEQUENCE [LARGE SCALE GENOMIC DNA]</scope>
    <source>
        <strain evidence="3 4">C32</strain>
    </source>
</reference>
<evidence type="ECO:0000259" key="2">
    <source>
        <dbReference type="PROSITE" id="PS50076"/>
    </source>
</evidence>
<evidence type="ECO:0000313" key="3">
    <source>
        <dbReference type="EMBL" id="MCS4558273.1"/>
    </source>
</evidence>
<dbReference type="Gene3D" id="1.10.287.110">
    <property type="entry name" value="DnaJ domain"/>
    <property type="match status" value="1"/>
</dbReference>
<evidence type="ECO:0000256" key="1">
    <source>
        <dbReference type="ARBA" id="ARBA00023186"/>
    </source>
</evidence>
<dbReference type="Proteomes" id="UP001201549">
    <property type="component" value="Unassembled WGS sequence"/>
</dbReference>
<feature type="domain" description="J" evidence="2">
    <location>
        <begin position="163"/>
        <end position="215"/>
    </location>
</feature>
<dbReference type="SMART" id="SM00271">
    <property type="entry name" value="DnaJ"/>
    <property type="match status" value="1"/>
</dbReference>
<keyword evidence="4" id="KW-1185">Reference proteome</keyword>
<dbReference type="Pfam" id="PF00226">
    <property type="entry name" value="DnaJ"/>
    <property type="match status" value="1"/>
</dbReference>
<dbReference type="PANTHER" id="PTHR44360">
    <property type="entry name" value="DNAJ HOMOLOG SUBFAMILY B MEMBER 9"/>
    <property type="match status" value="1"/>
</dbReference>
<gene>
    <name evidence="3" type="ORF">L9G74_17675</name>
</gene>
<organism evidence="3 4">
    <name type="scientific">Shewanella electrica</name>
    <dbReference type="NCBI Taxonomy" id="515560"/>
    <lineage>
        <taxon>Bacteria</taxon>
        <taxon>Pseudomonadati</taxon>
        <taxon>Pseudomonadota</taxon>
        <taxon>Gammaproteobacteria</taxon>
        <taxon>Alteromonadales</taxon>
        <taxon>Shewanellaceae</taxon>
        <taxon>Shewanella</taxon>
    </lineage>
</organism>
<dbReference type="PROSITE" id="PS50076">
    <property type="entry name" value="DNAJ_2"/>
    <property type="match status" value="1"/>
</dbReference>
<dbReference type="SUPFAM" id="SSF46565">
    <property type="entry name" value="Chaperone J-domain"/>
    <property type="match status" value="1"/>
</dbReference>
<dbReference type="RefSeq" id="WP_238898090.1">
    <property type="nucleotide sequence ID" value="NZ_JAKOGG010000018.1"/>
</dbReference>
<accession>A0ABT2FPM5</accession>
<dbReference type="InterPro" id="IPR051948">
    <property type="entry name" value="Hsp70_co-chaperone_J-domain"/>
</dbReference>
<proteinExistence type="predicted"/>
<dbReference type="InterPro" id="IPR021059">
    <property type="entry name" value="DnaJ-related_N"/>
</dbReference>
<comment type="caution">
    <text evidence="3">The sequence shown here is derived from an EMBL/GenBank/DDBJ whole genome shotgun (WGS) entry which is preliminary data.</text>
</comment>
<name>A0ABT2FPM5_9GAMM</name>
<dbReference type="PANTHER" id="PTHR44360:SF1">
    <property type="entry name" value="DNAJ HOMOLOG SUBFAMILY B MEMBER 9"/>
    <property type="match status" value="1"/>
</dbReference>
<evidence type="ECO:0000313" key="4">
    <source>
        <dbReference type="Proteomes" id="UP001201549"/>
    </source>
</evidence>
<reference evidence="4" key="2">
    <citation type="submission" date="2023-07" db="EMBL/GenBank/DDBJ databases">
        <title>Shewanella mangrovi sp. nov., an acetaldehyde- degrading bacterium isolated from mangrove sediment.</title>
        <authorList>
            <person name="Liu Y."/>
        </authorList>
    </citation>
    <scope>NUCLEOTIDE SEQUENCE [LARGE SCALE GENOMIC DNA]</scope>
    <source>
        <strain evidence="4">C32</strain>
    </source>
</reference>
<protein>
    <submittedName>
        <fullName evidence="3">DnaJ domain-containing protein</fullName>
    </submittedName>
</protein>
<dbReference type="CDD" id="cd06257">
    <property type="entry name" value="DnaJ"/>
    <property type="match status" value="1"/>
</dbReference>
<keyword evidence="1" id="KW-0143">Chaperone</keyword>
<dbReference type="Pfam" id="PF12339">
    <property type="entry name" value="DNAJ_related"/>
    <property type="match status" value="1"/>
</dbReference>